<dbReference type="HOGENOM" id="CLU_1598206_0_0_1"/>
<keyword evidence="2" id="KW-1185">Reference proteome</keyword>
<name>F6XLC9_CIOIN</name>
<dbReference type="Ensembl" id="ENSCINT00000021301.3">
    <property type="protein sequence ID" value="ENSCINP00000021301.3"/>
    <property type="gene ID" value="ENSCING00000010837.3"/>
</dbReference>
<accession>F6XLC9</accession>
<organism evidence="1 2">
    <name type="scientific">Ciona intestinalis</name>
    <name type="common">Transparent sea squirt</name>
    <name type="synonym">Ascidia intestinalis</name>
    <dbReference type="NCBI Taxonomy" id="7719"/>
    <lineage>
        <taxon>Eukaryota</taxon>
        <taxon>Metazoa</taxon>
        <taxon>Chordata</taxon>
        <taxon>Tunicata</taxon>
        <taxon>Ascidiacea</taxon>
        <taxon>Phlebobranchia</taxon>
        <taxon>Cionidae</taxon>
        <taxon>Ciona</taxon>
    </lineage>
</organism>
<evidence type="ECO:0000313" key="2">
    <source>
        <dbReference type="Proteomes" id="UP000008144"/>
    </source>
</evidence>
<dbReference type="AlphaFoldDB" id="F6XLC9"/>
<proteinExistence type="predicted"/>
<evidence type="ECO:0000313" key="1">
    <source>
        <dbReference type="Ensembl" id="ENSCINP00000021301.3"/>
    </source>
</evidence>
<protein>
    <submittedName>
        <fullName evidence="1">Uncharacterized protein</fullName>
    </submittedName>
</protein>
<reference evidence="2" key="1">
    <citation type="journal article" date="2002" name="Science">
        <title>The draft genome of Ciona intestinalis: insights into chordate and vertebrate origins.</title>
        <authorList>
            <person name="Dehal P."/>
            <person name="Satou Y."/>
            <person name="Campbell R.K."/>
            <person name="Chapman J."/>
            <person name="Degnan B."/>
            <person name="De Tomaso A."/>
            <person name="Davidson B."/>
            <person name="Di Gregorio A."/>
            <person name="Gelpke M."/>
            <person name="Goodstein D.M."/>
            <person name="Harafuji N."/>
            <person name="Hastings K.E."/>
            <person name="Ho I."/>
            <person name="Hotta K."/>
            <person name="Huang W."/>
            <person name="Kawashima T."/>
            <person name="Lemaire P."/>
            <person name="Martinez D."/>
            <person name="Meinertzhagen I.A."/>
            <person name="Necula S."/>
            <person name="Nonaka M."/>
            <person name="Putnam N."/>
            <person name="Rash S."/>
            <person name="Saiga H."/>
            <person name="Satake M."/>
            <person name="Terry A."/>
            <person name="Yamada L."/>
            <person name="Wang H.G."/>
            <person name="Awazu S."/>
            <person name="Azumi K."/>
            <person name="Boore J."/>
            <person name="Branno M."/>
            <person name="Chin-Bow S."/>
            <person name="DeSantis R."/>
            <person name="Doyle S."/>
            <person name="Francino P."/>
            <person name="Keys D.N."/>
            <person name="Haga S."/>
            <person name="Hayashi H."/>
            <person name="Hino K."/>
            <person name="Imai K.S."/>
            <person name="Inaba K."/>
            <person name="Kano S."/>
            <person name="Kobayashi K."/>
            <person name="Kobayashi M."/>
            <person name="Lee B.I."/>
            <person name="Makabe K.W."/>
            <person name="Manohar C."/>
            <person name="Matassi G."/>
            <person name="Medina M."/>
            <person name="Mochizuki Y."/>
            <person name="Mount S."/>
            <person name="Morishita T."/>
            <person name="Miura S."/>
            <person name="Nakayama A."/>
            <person name="Nishizaka S."/>
            <person name="Nomoto H."/>
            <person name="Ohta F."/>
            <person name="Oishi K."/>
            <person name="Rigoutsos I."/>
            <person name="Sano M."/>
            <person name="Sasaki A."/>
            <person name="Sasakura Y."/>
            <person name="Shoguchi E."/>
            <person name="Shin-i T."/>
            <person name="Spagnuolo A."/>
            <person name="Stainier D."/>
            <person name="Suzuki M.M."/>
            <person name="Tassy O."/>
            <person name="Takatori N."/>
            <person name="Tokuoka M."/>
            <person name="Yagi K."/>
            <person name="Yoshizaki F."/>
            <person name="Wada S."/>
            <person name="Zhang C."/>
            <person name="Hyatt P.D."/>
            <person name="Larimer F."/>
            <person name="Detter C."/>
            <person name="Doggett N."/>
            <person name="Glavina T."/>
            <person name="Hawkins T."/>
            <person name="Richardson P."/>
            <person name="Lucas S."/>
            <person name="Kohara Y."/>
            <person name="Levine M."/>
            <person name="Satoh N."/>
            <person name="Rokhsar D.S."/>
        </authorList>
    </citation>
    <scope>NUCLEOTIDE SEQUENCE [LARGE SCALE GENOMIC DNA]</scope>
</reference>
<dbReference type="GeneTree" id="ENSGT00390000004210"/>
<dbReference type="InParanoid" id="F6XLC9"/>
<reference evidence="1" key="2">
    <citation type="submission" date="2025-08" db="UniProtKB">
        <authorList>
            <consortium name="Ensembl"/>
        </authorList>
    </citation>
    <scope>IDENTIFICATION</scope>
</reference>
<dbReference type="Proteomes" id="UP000008144">
    <property type="component" value="Unassembled WGS sequence"/>
</dbReference>
<sequence>GYGPYGTAKVVRSTFNINASNIGNTVIGASGPVHINSKQEIFKKGAQKTDIDIKGGKFQGATIGGSAEYNNQGATFESGKAAGDIQPDAVATKVKEELDGEYFFTPEQVVLKALKTGVDGVDLIKLLDCGYHVMNIAHCLPSASNKRRFMVNTLVQMAGMENEMDTS</sequence>
<dbReference type="OMA" id="FNNQDAN"/>
<reference evidence="1" key="3">
    <citation type="submission" date="2025-09" db="UniProtKB">
        <authorList>
            <consortium name="Ensembl"/>
        </authorList>
    </citation>
    <scope>IDENTIFICATION</scope>
</reference>